<feature type="domain" description="C2H2-type" evidence="8">
    <location>
        <begin position="343"/>
        <end position="370"/>
    </location>
</feature>
<dbReference type="SUPFAM" id="SSF57667">
    <property type="entry name" value="beta-beta-alpha zinc fingers"/>
    <property type="match status" value="4"/>
</dbReference>
<feature type="domain" description="C2H2-type" evidence="8">
    <location>
        <begin position="400"/>
        <end position="428"/>
    </location>
</feature>
<evidence type="ECO:0000313" key="11">
    <source>
        <dbReference type="Proteomes" id="UP001652680"/>
    </source>
</evidence>
<proteinExistence type="predicted"/>
<dbReference type="RefSeq" id="XP_016975340.2">
    <property type="nucleotide sequence ID" value="XM_017119851.2"/>
</dbReference>
<keyword evidence="3 5" id="KW-0863">Zinc-finger</keyword>
<evidence type="ECO:0000259" key="8">
    <source>
        <dbReference type="PROSITE" id="PS50157"/>
    </source>
</evidence>
<feature type="domain" description="C2H2-type" evidence="8">
    <location>
        <begin position="371"/>
        <end position="399"/>
    </location>
</feature>
<evidence type="ECO:0000256" key="7">
    <source>
        <dbReference type="SAM" id="MobiDB-lite"/>
    </source>
</evidence>
<accession>A0ABM5H6H0</accession>
<dbReference type="InterPro" id="IPR036236">
    <property type="entry name" value="Znf_C2H2_sf"/>
</dbReference>
<dbReference type="SUPFAM" id="SSF57716">
    <property type="entry name" value="Glucocorticoid receptor-like (DNA-binding domain)"/>
    <property type="match status" value="1"/>
</dbReference>
<keyword evidence="2" id="KW-0677">Repeat</keyword>
<dbReference type="PROSITE" id="PS00028">
    <property type="entry name" value="ZINC_FINGER_C2H2_1"/>
    <property type="match status" value="7"/>
</dbReference>
<dbReference type="PROSITE" id="PS50157">
    <property type="entry name" value="ZINC_FINGER_C2H2_2"/>
    <property type="match status" value="6"/>
</dbReference>
<evidence type="ECO:0000256" key="2">
    <source>
        <dbReference type="ARBA" id="ARBA00022737"/>
    </source>
</evidence>
<sequence>MRSSRAASDLKWGNLPYKNKGHVERQKNKKLAELLLAEAEDSDATPTVSTIATPTQDSAFFDSHSDEESSVTQNSDQLPGSKCRTCLRILSLNTNVKDLYDKDNVGLRYDIESLTGVWIQRGVQILPHHICETCQDALKRSIAFRDKCIQIDKNLNQSTEPVFKNYFQNCDDEMESELENVLYEQSAQQSNAALGVDLKIDFWSDSECVLDEEDFPLELESNDLSFEEDERSVNEDLIFPLKETDNFLEEKKSSREPKHACNEIVSITKCATKEEIGNMVAPGAQVYKVVLSECNRKDETKPSEPKDKPPKYSLPLPKYKPRLSAEEKKRRRRERVQAKPLNHVCDKCGHSFRQSGQLQMHLLRHNSTKNFDCPECPKKFYDSYSRNIHLKVRHKGVKPFPCNHCNQSFASGSGRHRHEREVHGAENRILTRHKVTEAVGRHFCTKCTKSYTSKNALSYHMNSHNGTRPFKCKVCGRGFADPSALRRHRVKHDKFPYHCEFCLRGFLLRCKLAEHQLVHTGERPYCCEFCDVHYRHRYNLTKHYNSNMHKNNVLKAQEAEYNGLQKTLNDFLNL</sequence>
<feature type="domain" description="C2H2-type" evidence="8">
    <location>
        <begin position="442"/>
        <end position="469"/>
    </location>
</feature>
<feature type="region of interest" description="Disordered" evidence="7">
    <location>
        <begin position="297"/>
        <end position="337"/>
    </location>
</feature>
<keyword evidence="11" id="KW-1185">Reference proteome</keyword>
<feature type="binding site" evidence="6">
    <location>
        <position position="83"/>
    </location>
    <ligand>
        <name>Zn(2+)</name>
        <dbReference type="ChEBI" id="CHEBI:29105"/>
    </ligand>
</feature>
<dbReference type="PROSITE" id="PS51915">
    <property type="entry name" value="ZAD"/>
    <property type="match status" value="1"/>
</dbReference>
<reference evidence="10" key="2">
    <citation type="submission" date="2025-05" db="UniProtKB">
        <authorList>
            <consortium name="EnsemblMetazoa"/>
        </authorList>
    </citation>
    <scope>IDENTIFICATION</scope>
</reference>
<dbReference type="Pfam" id="PF00096">
    <property type="entry name" value="zf-C2H2"/>
    <property type="match status" value="4"/>
</dbReference>
<evidence type="ECO:0000256" key="6">
    <source>
        <dbReference type="PROSITE-ProRule" id="PRU01263"/>
    </source>
</evidence>
<reference evidence="11" key="1">
    <citation type="journal article" date="2021" name="Elife">
        <title>Highly contiguous assemblies of 101 drosophilid genomes.</title>
        <authorList>
            <person name="Kim B.Y."/>
            <person name="Wang J.R."/>
            <person name="Miller D.E."/>
            <person name="Barmina O."/>
            <person name="Delaney E."/>
            <person name="Thompson A."/>
            <person name="Comeault A.A."/>
            <person name="Peede D."/>
            <person name="D'Agostino E.R."/>
            <person name="Pelaez J."/>
            <person name="Aguilar J.M."/>
            <person name="Haji D."/>
            <person name="Matsunaga T."/>
            <person name="Armstrong E.E."/>
            <person name="Zych M."/>
            <person name="Ogawa Y."/>
            <person name="Stamenkovic-Radak M."/>
            <person name="Jelic M."/>
            <person name="Veselinovic M.S."/>
            <person name="Tanaskovic M."/>
            <person name="Eric P."/>
            <person name="Gao J.J."/>
            <person name="Katoh T.K."/>
            <person name="Toda M.J."/>
            <person name="Watabe H."/>
            <person name="Watada M."/>
            <person name="Davis J.S."/>
            <person name="Moyle L.C."/>
            <person name="Manoli G."/>
            <person name="Bertolini E."/>
            <person name="Kostal V."/>
            <person name="Hawley R.S."/>
            <person name="Takahashi A."/>
            <person name="Jones C.D."/>
            <person name="Price D.K."/>
            <person name="Whiteman N."/>
            <person name="Kopp A."/>
            <person name="Matute D.R."/>
            <person name="Petrov D.A."/>
        </authorList>
    </citation>
    <scope>NUCLEOTIDE SEQUENCE [LARGE SCALE GENOMIC DNA]</scope>
</reference>
<feature type="region of interest" description="Disordered" evidence="7">
    <location>
        <begin position="58"/>
        <end position="77"/>
    </location>
</feature>
<dbReference type="InterPro" id="IPR012934">
    <property type="entry name" value="Znf_AD"/>
</dbReference>
<feature type="domain" description="C2H2-type" evidence="8">
    <location>
        <begin position="470"/>
        <end position="492"/>
    </location>
</feature>
<dbReference type="EnsemblMetazoa" id="XM_017119851.2">
    <property type="protein sequence ID" value="XP_016975340.2"/>
    <property type="gene ID" value="LOC108041820"/>
</dbReference>
<evidence type="ECO:0000256" key="3">
    <source>
        <dbReference type="ARBA" id="ARBA00022771"/>
    </source>
</evidence>
<feature type="binding site" evidence="6">
    <location>
        <position position="131"/>
    </location>
    <ligand>
        <name>Zn(2+)</name>
        <dbReference type="ChEBI" id="CHEBI:29105"/>
    </ligand>
</feature>
<evidence type="ECO:0000256" key="1">
    <source>
        <dbReference type="ARBA" id="ARBA00022723"/>
    </source>
</evidence>
<dbReference type="InterPro" id="IPR013087">
    <property type="entry name" value="Znf_C2H2_type"/>
</dbReference>
<feature type="domain" description="C2H2-type" evidence="8">
    <location>
        <begin position="497"/>
        <end position="524"/>
    </location>
</feature>
<dbReference type="PANTHER" id="PTHR24379:SF127">
    <property type="entry name" value="BLOODY FINGERS-RELATED"/>
    <property type="match status" value="1"/>
</dbReference>
<dbReference type="GeneID" id="108041820"/>
<evidence type="ECO:0000256" key="4">
    <source>
        <dbReference type="ARBA" id="ARBA00022833"/>
    </source>
</evidence>
<organism evidence="10 11">
    <name type="scientific">Drosophila rhopaloa</name>
    <name type="common">Fruit fly</name>
    <dbReference type="NCBI Taxonomy" id="1041015"/>
    <lineage>
        <taxon>Eukaryota</taxon>
        <taxon>Metazoa</taxon>
        <taxon>Ecdysozoa</taxon>
        <taxon>Arthropoda</taxon>
        <taxon>Hexapoda</taxon>
        <taxon>Insecta</taxon>
        <taxon>Pterygota</taxon>
        <taxon>Neoptera</taxon>
        <taxon>Endopterygota</taxon>
        <taxon>Diptera</taxon>
        <taxon>Brachycera</taxon>
        <taxon>Muscomorpha</taxon>
        <taxon>Ephydroidea</taxon>
        <taxon>Drosophilidae</taxon>
        <taxon>Drosophila</taxon>
        <taxon>Sophophora</taxon>
    </lineage>
</organism>
<dbReference type="Proteomes" id="UP001652680">
    <property type="component" value="Unassembled WGS sequence"/>
</dbReference>
<feature type="binding site" evidence="6">
    <location>
        <position position="86"/>
    </location>
    <ligand>
        <name>Zn(2+)</name>
        <dbReference type="ChEBI" id="CHEBI:29105"/>
    </ligand>
</feature>
<evidence type="ECO:0000256" key="5">
    <source>
        <dbReference type="PROSITE-ProRule" id="PRU00042"/>
    </source>
</evidence>
<feature type="compositionally biased region" description="Basic and acidic residues" evidence="7">
    <location>
        <begin position="297"/>
        <end position="310"/>
    </location>
</feature>
<feature type="binding site" evidence="6">
    <location>
        <position position="134"/>
    </location>
    <ligand>
        <name>Zn(2+)</name>
        <dbReference type="ChEBI" id="CHEBI:29105"/>
    </ligand>
</feature>
<dbReference type="SMART" id="SM00868">
    <property type="entry name" value="zf-AD"/>
    <property type="match status" value="1"/>
</dbReference>
<feature type="domain" description="ZAD" evidence="9">
    <location>
        <begin position="81"/>
        <end position="158"/>
    </location>
</feature>
<dbReference type="PANTHER" id="PTHR24379">
    <property type="entry name" value="KRAB AND ZINC FINGER DOMAIN-CONTAINING"/>
    <property type="match status" value="1"/>
</dbReference>
<dbReference type="Pfam" id="PF07776">
    <property type="entry name" value="zf-AD"/>
    <property type="match status" value="1"/>
</dbReference>
<keyword evidence="1 6" id="KW-0479">Metal-binding</keyword>
<name>A0ABM5H6H0_DRORH</name>
<dbReference type="SMART" id="SM00355">
    <property type="entry name" value="ZnF_C2H2"/>
    <property type="match status" value="7"/>
</dbReference>
<dbReference type="Gene3D" id="3.30.160.60">
    <property type="entry name" value="Classic Zinc Finger"/>
    <property type="match status" value="5"/>
</dbReference>
<evidence type="ECO:0000259" key="9">
    <source>
        <dbReference type="PROSITE" id="PS51915"/>
    </source>
</evidence>
<keyword evidence="4 6" id="KW-0862">Zinc</keyword>
<evidence type="ECO:0000313" key="10">
    <source>
        <dbReference type="EnsemblMetazoa" id="XP_016975340.2"/>
    </source>
</evidence>
<protein>
    <submittedName>
        <fullName evidence="10">Uncharacterized protein</fullName>
    </submittedName>
</protein>